<keyword evidence="2" id="KW-1185">Reference proteome</keyword>
<dbReference type="InterPro" id="IPR025515">
    <property type="entry name" value="DUF4403"/>
</dbReference>
<gene>
    <name evidence="1" type="ORF">GCM10023183_22000</name>
</gene>
<proteinExistence type="predicted"/>
<accession>A0ABP8FLN6</accession>
<reference evidence="2" key="1">
    <citation type="journal article" date="2019" name="Int. J. Syst. Evol. Microbiol.">
        <title>The Global Catalogue of Microorganisms (GCM) 10K type strain sequencing project: providing services to taxonomists for standard genome sequencing and annotation.</title>
        <authorList>
            <consortium name="The Broad Institute Genomics Platform"/>
            <consortium name="The Broad Institute Genome Sequencing Center for Infectious Disease"/>
            <person name="Wu L."/>
            <person name="Ma J."/>
        </authorList>
    </citation>
    <scope>NUCLEOTIDE SEQUENCE [LARGE SCALE GENOMIC DNA]</scope>
    <source>
        <strain evidence="2">JCM 17917</strain>
    </source>
</reference>
<comment type="caution">
    <text evidence="1">The sequence shown here is derived from an EMBL/GenBank/DDBJ whole genome shotgun (WGS) entry which is preliminary data.</text>
</comment>
<dbReference type="EMBL" id="BAABGX010000002">
    <property type="protein sequence ID" value="GAA4306627.1"/>
    <property type="molecule type" value="Genomic_DNA"/>
</dbReference>
<protein>
    <submittedName>
        <fullName evidence="1">DUF4403 family protein</fullName>
    </submittedName>
</protein>
<dbReference type="Proteomes" id="UP001501844">
    <property type="component" value="Unassembled WGS sequence"/>
</dbReference>
<evidence type="ECO:0000313" key="1">
    <source>
        <dbReference type="EMBL" id="GAA4306627.1"/>
    </source>
</evidence>
<dbReference type="Pfam" id="PF14356">
    <property type="entry name" value="DUF4403"/>
    <property type="match status" value="1"/>
</dbReference>
<name>A0ABP8FLN6_9BACT</name>
<evidence type="ECO:0000313" key="2">
    <source>
        <dbReference type="Proteomes" id="UP001501844"/>
    </source>
</evidence>
<sequence length="463" mass="52051">MGLAGCQSNTSLSTQAPAAAIVTEQPLPERRVSTINLPVTLPTSMLEQMLNEQFTGIIYQDNDITDDDMAVKVTKTGPIKLKAEFSKLYVEVPLRIWAKGRWQWNACELCKNIQKSEETEFDMVVRTESRLQMLPNYQIKSYTTGDFSWGDRKPILSLGPLNINLAPFIEPKLKAQIAPLLKQLDSQLQQQLNLQSYLTEAWRQLQQPISVHDGYKAWLSVEPKAIRITPLELQKNQLSLNVGIDAFISVTTGKKPTQTVQPQLPAFTPVRTLPQEAQIAVTTDLPYTYLTQMAQKEVRNQTFKFEEGKHQLTIHDIDISGTGSKLLLALDLSGSAKSGFITKKFQGKVYLQGTPFYEAATQSIKVKDLQYEVKTRDQLLNTANWLLQNKFRTQLESHMTVSIKDQMASIRQGLQDGLKENRLHEHALMRGSVLSFAPDTLFLTPTGIRTLFNASGKVALSLD</sequence>
<organism evidence="1 2">
    <name type="scientific">Nibribacter koreensis</name>
    <dbReference type="NCBI Taxonomy" id="1084519"/>
    <lineage>
        <taxon>Bacteria</taxon>
        <taxon>Pseudomonadati</taxon>
        <taxon>Bacteroidota</taxon>
        <taxon>Cytophagia</taxon>
        <taxon>Cytophagales</taxon>
        <taxon>Hymenobacteraceae</taxon>
        <taxon>Nibribacter</taxon>
    </lineage>
</organism>